<protein>
    <recommendedName>
        <fullName evidence="1">Integrase catalytic domain-containing protein</fullName>
    </recommendedName>
</protein>
<dbReference type="Proteomes" id="UP000694620">
    <property type="component" value="Chromosome 13"/>
</dbReference>
<name>A0A8C4SL18_ERPCA</name>
<dbReference type="InterPro" id="IPR050951">
    <property type="entry name" value="Retrovirus_Pol_polyprotein"/>
</dbReference>
<dbReference type="PANTHER" id="PTHR37984:SF7">
    <property type="entry name" value="INTEGRASE CATALYTIC DOMAIN-CONTAINING PROTEIN"/>
    <property type="match status" value="1"/>
</dbReference>
<dbReference type="AlphaFoldDB" id="A0A8C4SL18"/>
<dbReference type="FunFam" id="3.30.420.10:FF:000063">
    <property type="entry name" value="Retrovirus-related Pol polyprotein from transposon 297-like Protein"/>
    <property type="match status" value="1"/>
</dbReference>
<dbReference type="InterPro" id="IPR036397">
    <property type="entry name" value="RNaseH_sf"/>
</dbReference>
<dbReference type="SUPFAM" id="SSF53098">
    <property type="entry name" value="Ribonuclease H-like"/>
    <property type="match status" value="1"/>
</dbReference>
<dbReference type="Ensembl" id="ENSECRT00000018534.1">
    <property type="protein sequence ID" value="ENSECRP00000018167.1"/>
    <property type="gene ID" value="ENSECRG00000012149.1"/>
</dbReference>
<evidence type="ECO:0000259" key="1">
    <source>
        <dbReference type="PROSITE" id="PS50994"/>
    </source>
</evidence>
<dbReference type="PANTHER" id="PTHR37984">
    <property type="entry name" value="PROTEIN CBG26694"/>
    <property type="match status" value="1"/>
</dbReference>
<dbReference type="Gene3D" id="3.30.420.10">
    <property type="entry name" value="Ribonuclease H-like superfamily/Ribonuclease H"/>
    <property type="match status" value="1"/>
</dbReference>
<sequence length="257" mass="29541">MRCQIVQHVFGTNPKFPLKPHPVTQRPYQKVGADLFTCDQKDYLIVTDYYSLYPEVCGLSKATAENVIVCMKSIFSRHGVPEEVFTDNGLQFSNASFKAFADSWEFFHNTSSPHFPQSSGLVEKSVGIVKKIMCKAKDCGGDFYKALLAYHSSPLECGYSPAYLLLGRRICSNLPVKDDLLYTWDGEEMRQFKEKQQTKQKMYFDRGTQQLPELCEGDSVRFKDNTNTWTQKGIVIKQAQPRSYHIQTEESRVIWRN</sequence>
<organism evidence="2 3">
    <name type="scientific">Erpetoichthys calabaricus</name>
    <name type="common">Rope fish</name>
    <name type="synonym">Calamoichthys calabaricus</name>
    <dbReference type="NCBI Taxonomy" id="27687"/>
    <lineage>
        <taxon>Eukaryota</taxon>
        <taxon>Metazoa</taxon>
        <taxon>Chordata</taxon>
        <taxon>Craniata</taxon>
        <taxon>Vertebrata</taxon>
        <taxon>Euteleostomi</taxon>
        <taxon>Actinopterygii</taxon>
        <taxon>Polypteriformes</taxon>
        <taxon>Polypteridae</taxon>
        <taxon>Erpetoichthys</taxon>
    </lineage>
</organism>
<evidence type="ECO:0000313" key="2">
    <source>
        <dbReference type="Ensembl" id="ENSECRP00000018167.1"/>
    </source>
</evidence>
<reference evidence="2" key="2">
    <citation type="submission" date="2025-08" db="UniProtKB">
        <authorList>
            <consortium name="Ensembl"/>
        </authorList>
    </citation>
    <scope>IDENTIFICATION</scope>
</reference>
<reference evidence="2" key="1">
    <citation type="submission" date="2021-06" db="EMBL/GenBank/DDBJ databases">
        <authorList>
            <consortium name="Wellcome Sanger Institute Data Sharing"/>
        </authorList>
    </citation>
    <scope>NUCLEOTIDE SEQUENCE [LARGE SCALE GENOMIC DNA]</scope>
</reference>
<dbReference type="Pfam" id="PF00665">
    <property type="entry name" value="rve"/>
    <property type="match status" value="1"/>
</dbReference>
<keyword evidence="3" id="KW-1185">Reference proteome</keyword>
<feature type="domain" description="Integrase catalytic" evidence="1">
    <location>
        <begin position="23"/>
        <end position="131"/>
    </location>
</feature>
<accession>A0A8C4SL18</accession>
<reference evidence="2" key="3">
    <citation type="submission" date="2025-09" db="UniProtKB">
        <authorList>
            <consortium name="Ensembl"/>
        </authorList>
    </citation>
    <scope>IDENTIFICATION</scope>
</reference>
<dbReference type="GO" id="GO:0015074">
    <property type="term" value="P:DNA integration"/>
    <property type="evidence" value="ECO:0007669"/>
    <property type="project" value="InterPro"/>
</dbReference>
<evidence type="ECO:0000313" key="3">
    <source>
        <dbReference type="Proteomes" id="UP000694620"/>
    </source>
</evidence>
<dbReference type="GeneTree" id="ENSGT00490000044642"/>
<dbReference type="InterPro" id="IPR012337">
    <property type="entry name" value="RNaseH-like_sf"/>
</dbReference>
<dbReference type="InterPro" id="IPR001584">
    <property type="entry name" value="Integrase_cat-core"/>
</dbReference>
<dbReference type="PROSITE" id="PS50994">
    <property type="entry name" value="INTEGRASE"/>
    <property type="match status" value="1"/>
</dbReference>
<proteinExistence type="predicted"/>
<dbReference type="GO" id="GO:0003676">
    <property type="term" value="F:nucleic acid binding"/>
    <property type="evidence" value="ECO:0007669"/>
    <property type="project" value="InterPro"/>
</dbReference>